<protein>
    <submittedName>
        <fullName evidence="1">Uncharacterized protein</fullName>
    </submittedName>
</protein>
<proteinExistence type="predicted"/>
<dbReference type="STRING" id="515620.EUBELI_01509"/>
<name>C4Z2C6_LACE2</name>
<evidence type="ECO:0000313" key="1">
    <source>
        <dbReference type="EMBL" id="ACR72501.1"/>
    </source>
</evidence>
<dbReference type="Proteomes" id="UP000001476">
    <property type="component" value="Chromosome"/>
</dbReference>
<sequence length="50" mass="5512">MNVIVSAAKKAPIVLMDEPSSALDTYSENAVLEDFESRATLNRKPRKPHA</sequence>
<gene>
    <name evidence="1" type="ordered locus">EUBELI_01509</name>
</gene>
<dbReference type="KEGG" id="eel:EUBELI_01509"/>
<evidence type="ECO:0000313" key="2">
    <source>
        <dbReference type="Proteomes" id="UP000001476"/>
    </source>
</evidence>
<keyword evidence="2" id="KW-1185">Reference proteome</keyword>
<organism evidence="1 2">
    <name type="scientific">Lachnospira eligens (strain ATCC 27750 / DSM 3376 / VPI C15-48 / C15-B4)</name>
    <name type="common">Eubacterium eligens</name>
    <dbReference type="NCBI Taxonomy" id="515620"/>
    <lineage>
        <taxon>Bacteria</taxon>
        <taxon>Bacillati</taxon>
        <taxon>Bacillota</taxon>
        <taxon>Clostridia</taxon>
        <taxon>Lachnospirales</taxon>
        <taxon>Lachnospiraceae</taxon>
        <taxon>Lachnospira</taxon>
    </lineage>
</organism>
<reference evidence="1 2" key="1">
    <citation type="journal article" date="2009" name="Proc. Natl. Acad. Sci. U.S.A.">
        <title>Characterizing a model human gut microbiota composed of members of its two dominant bacterial phyla.</title>
        <authorList>
            <person name="Mahowald M.A."/>
            <person name="Rey F.E."/>
            <person name="Seedorf H."/>
            <person name="Turnbaugh P.J."/>
            <person name="Fulton R.S."/>
            <person name="Wollam A."/>
            <person name="Shah N."/>
            <person name="Wang C."/>
            <person name="Magrini V."/>
            <person name="Wilson R.K."/>
            <person name="Cantarel B.L."/>
            <person name="Coutinho P.M."/>
            <person name="Henrissat B."/>
            <person name="Crock L.W."/>
            <person name="Russell A."/>
            <person name="Verberkmoes N.C."/>
            <person name="Hettich R.L."/>
            <person name="Gordon J.I."/>
        </authorList>
    </citation>
    <scope>NUCLEOTIDE SEQUENCE [LARGE SCALE GENOMIC DNA]</scope>
    <source>
        <strain evidence="2">ATCC 27750 / DSM 3376 / VPI C15-48 / C15-B4</strain>
    </source>
</reference>
<accession>C4Z2C6</accession>
<dbReference type="AlphaFoldDB" id="C4Z2C6"/>
<dbReference type="EMBL" id="CP001104">
    <property type="protein sequence ID" value="ACR72501.1"/>
    <property type="molecule type" value="Genomic_DNA"/>
</dbReference>
<dbReference type="HOGENOM" id="CLU_3117951_0_0_9"/>